<evidence type="ECO:0000256" key="1">
    <source>
        <dbReference type="SAM" id="Coils"/>
    </source>
</evidence>
<feature type="coiled-coil region" evidence="1">
    <location>
        <begin position="338"/>
        <end position="385"/>
    </location>
</feature>
<dbReference type="CTD" id="9814978"/>
<proteinExistence type="predicted"/>
<name>E3MTF3_CAERE</name>
<keyword evidence="1" id="KW-0175">Coiled coil</keyword>
<gene>
    <name evidence="2" type="ORF">CRE_19875</name>
</gene>
<reference evidence="2" key="1">
    <citation type="submission" date="2007-07" db="EMBL/GenBank/DDBJ databases">
        <title>PCAP assembly of the Caenorhabditis remanei genome.</title>
        <authorList>
            <consortium name="The Caenorhabditis remanei Sequencing Consortium"/>
            <person name="Wilson R.K."/>
        </authorList>
    </citation>
    <scope>NUCLEOTIDE SEQUENCE [LARGE SCALE GENOMIC DNA]</scope>
    <source>
        <strain evidence="2">PB4641</strain>
    </source>
</reference>
<sequence>MYLNPEFKFAKLHWLAGQRLFRNMNVVDLMNIAQASPSTDWLTQIASVPTNFSVTFVSSKSFFQDHWDIRMDFRDNDAFIWHLWPNATQTVGARIKWMVGKHKLVTKIERKKSEQEPTIIHSFMVGFQKTLFEIVEWLEKLFTCKVTNINIPFPALQNCPRTARWSALRYSKNLTITTSCADSEWITAILKERHSQNCKTFIGEVEIGRPRDISVEALSSLTFKSGRLNFSLLSFDYFLEYVRNLMASDDERFLILRARIPDWTIKKVNEFAQKLELARSPLKTLSRTHFTSKFWEFGDFDVTRPMFQYNQSEDIVLAFNFLVKPGNLYACMAVVRWKRKSADRIEHERQAAENARRNAEEDARMMLEENDEEDEEEDLRDLEGARGDYRTLSKFTKFLIFAAHLLILTMISKVYFDYDFESI</sequence>
<dbReference type="Proteomes" id="UP000008281">
    <property type="component" value="Unassembled WGS sequence"/>
</dbReference>
<dbReference type="OMA" id="MMLEEND"/>
<dbReference type="OrthoDB" id="5878996at2759"/>
<dbReference type="GeneID" id="9814978"/>
<evidence type="ECO:0000313" key="2">
    <source>
        <dbReference type="EMBL" id="EFP08836.1"/>
    </source>
</evidence>
<dbReference type="AlphaFoldDB" id="E3MTF3"/>
<dbReference type="EMBL" id="DS268476">
    <property type="protein sequence ID" value="EFP08836.1"/>
    <property type="molecule type" value="Genomic_DNA"/>
</dbReference>
<accession>E3MTF3</accession>
<dbReference type="InParanoid" id="E3MTF3"/>
<dbReference type="HOGENOM" id="CLU_649322_0_0_1"/>
<evidence type="ECO:0000313" key="3">
    <source>
        <dbReference type="Proteomes" id="UP000008281"/>
    </source>
</evidence>
<dbReference type="RefSeq" id="XP_003100627.2">
    <property type="nucleotide sequence ID" value="XM_003100579.2"/>
</dbReference>
<dbReference type="KEGG" id="crq:GCK72_020946"/>
<keyword evidence="3" id="KW-1185">Reference proteome</keyword>
<organism evidence="3">
    <name type="scientific">Caenorhabditis remanei</name>
    <name type="common">Caenorhabditis vulgaris</name>
    <dbReference type="NCBI Taxonomy" id="31234"/>
    <lineage>
        <taxon>Eukaryota</taxon>
        <taxon>Metazoa</taxon>
        <taxon>Ecdysozoa</taxon>
        <taxon>Nematoda</taxon>
        <taxon>Chromadorea</taxon>
        <taxon>Rhabditida</taxon>
        <taxon>Rhabditina</taxon>
        <taxon>Rhabditomorpha</taxon>
        <taxon>Rhabditoidea</taxon>
        <taxon>Rhabditidae</taxon>
        <taxon>Peloderinae</taxon>
        <taxon>Caenorhabditis</taxon>
    </lineage>
</organism>
<protein>
    <submittedName>
        <fullName evidence="2">Uncharacterized protein</fullName>
    </submittedName>
</protein>
<dbReference type="eggNOG" id="ENOG502TJAC">
    <property type="taxonomic scope" value="Eukaryota"/>
</dbReference>